<sequence>MRIQMRLSKEARVVLEELKLEYLKKGEDKTSGVIVDEIFKHFSSNFQKVDWKSVQSAPKFNEILADYTSVNPTTLNLSNSTISTMSYIRDHFNYILDMKRTVYRSFVIRLVLKAYKLEKEGTDIYL</sequence>
<evidence type="ECO:0000313" key="2">
    <source>
        <dbReference type="Proteomes" id="UP000048179"/>
    </source>
</evidence>
<evidence type="ECO:0000313" key="1">
    <source>
        <dbReference type="EMBL" id="CEY65131.1"/>
    </source>
</evidence>
<protein>
    <submittedName>
        <fullName evidence="1">Uncharacterized protein</fullName>
    </submittedName>
</protein>
<name>A0A2P0A1X2_9STRE</name>
<reference evidence="1 2" key="1">
    <citation type="submission" date="2015-03" db="EMBL/GenBank/DDBJ databases">
        <authorList>
            <consortium name="Pathogen Informatics"/>
        </authorList>
    </citation>
    <scope>NUCLEOTIDE SEQUENCE [LARGE SCALE GENOMIC DNA]</scope>
    <source>
        <strain evidence="1 2">SMRU737</strain>
    </source>
</reference>
<accession>A0A2P0A1X2</accession>
<proteinExistence type="predicted"/>
<organism evidence="1 2">
    <name type="scientific">Streptococcus pseudopneumoniae</name>
    <dbReference type="NCBI Taxonomy" id="257758"/>
    <lineage>
        <taxon>Bacteria</taxon>
        <taxon>Bacillati</taxon>
        <taxon>Bacillota</taxon>
        <taxon>Bacilli</taxon>
        <taxon>Lactobacillales</taxon>
        <taxon>Streptococcaceae</taxon>
        <taxon>Streptococcus</taxon>
    </lineage>
</organism>
<dbReference type="AlphaFoldDB" id="A0A2P0A1X2"/>
<dbReference type="EMBL" id="CFGT01000025">
    <property type="protein sequence ID" value="CEY65131.1"/>
    <property type="molecule type" value="Genomic_DNA"/>
</dbReference>
<gene>
    <name evidence="1" type="ORF">ERS020247_01780</name>
</gene>
<dbReference type="Proteomes" id="UP000048179">
    <property type="component" value="Unassembled WGS sequence"/>
</dbReference>